<dbReference type="RefSeq" id="WP_114646090.1">
    <property type="nucleotide sequence ID" value="NZ_QQNH01000013.1"/>
</dbReference>
<dbReference type="FunFam" id="3.40.50.300:FF:000134">
    <property type="entry name" value="Iron-enterobactin ABC transporter ATP-binding protein"/>
    <property type="match status" value="1"/>
</dbReference>
<evidence type="ECO:0000259" key="5">
    <source>
        <dbReference type="PROSITE" id="PS50893"/>
    </source>
</evidence>
<accession>A0A369W2A4</accession>
<evidence type="ECO:0000313" key="6">
    <source>
        <dbReference type="EMBL" id="RDE08678.1"/>
    </source>
</evidence>
<comment type="caution">
    <text evidence="6">The sequence shown here is derived from an EMBL/GenBank/DDBJ whole genome shotgun (WGS) entry which is preliminary data.</text>
</comment>
<evidence type="ECO:0000256" key="2">
    <source>
        <dbReference type="ARBA" id="ARBA00022448"/>
    </source>
</evidence>
<dbReference type="AlphaFoldDB" id="A0A369W2A4"/>
<keyword evidence="3" id="KW-0547">Nucleotide-binding</keyword>
<comment type="similarity">
    <text evidence="1">Belongs to the ABC transporter superfamily.</text>
</comment>
<dbReference type="InterPro" id="IPR003593">
    <property type="entry name" value="AAA+_ATPase"/>
</dbReference>
<dbReference type="GO" id="GO:0016887">
    <property type="term" value="F:ATP hydrolysis activity"/>
    <property type="evidence" value="ECO:0007669"/>
    <property type="project" value="InterPro"/>
</dbReference>
<evidence type="ECO:0000256" key="4">
    <source>
        <dbReference type="ARBA" id="ARBA00022840"/>
    </source>
</evidence>
<keyword evidence="7" id="KW-1185">Reference proteome</keyword>
<evidence type="ECO:0000313" key="7">
    <source>
        <dbReference type="Proteomes" id="UP000253759"/>
    </source>
</evidence>
<organism evidence="6 7">
    <name type="scientific">Pelagibacterium lacus</name>
    <dbReference type="NCBI Taxonomy" id="2282655"/>
    <lineage>
        <taxon>Bacteria</taxon>
        <taxon>Pseudomonadati</taxon>
        <taxon>Pseudomonadota</taxon>
        <taxon>Alphaproteobacteria</taxon>
        <taxon>Hyphomicrobiales</taxon>
        <taxon>Devosiaceae</taxon>
        <taxon>Pelagibacterium</taxon>
    </lineage>
</organism>
<dbReference type="SMART" id="SM00382">
    <property type="entry name" value="AAA"/>
    <property type="match status" value="1"/>
</dbReference>
<gene>
    <name evidence="6" type="ORF">DVH29_10295</name>
</gene>
<evidence type="ECO:0000256" key="3">
    <source>
        <dbReference type="ARBA" id="ARBA00022741"/>
    </source>
</evidence>
<protein>
    <submittedName>
        <fullName evidence="6">ATP-binding cassette domain-containing protein</fullName>
    </submittedName>
</protein>
<dbReference type="EMBL" id="QQNH01000013">
    <property type="protein sequence ID" value="RDE08678.1"/>
    <property type="molecule type" value="Genomic_DNA"/>
</dbReference>
<dbReference type="InterPro" id="IPR003439">
    <property type="entry name" value="ABC_transporter-like_ATP-bd"/>
</dbReference>
<dbReference type="SUPFAM" id="SSF52540">
    <property type="entry name" value="P-loop containing nucleoside triphosphate hydrolases"/>
    <property type="match status" value="1"/>
</dbReference>
<dbReference type="PANTHER" id="PTHR42794:SF2">
    <property type="entry name" value="ABC TRANSPORTER ATP-BINDING PROTEIN"/>
    <property type="match status" value="1"/>
</dbReference>
<name>A0A369W2A4_9HYPH</name>
<reference evidence="7" key="1">
    <citation type="submission" date="2018-07" db="EMBL/GenBank/DDBJ databases">
        <authorList>
            <person name="Liu B.-T."/>
            <person name="Du Z."/>
        </authorList>
    </citation>
    <scope>NUCLEOTIDE SEQUENCE [LARGE SCALE GENOMIC DNA]</scope>
    <source>
        <strain evidence="7">XYN52</strain>
    </source>
</reference>
<dbReference type="PROSITE" id="PS50893">
    <property type="entry name" value="ABC_TRANSPORTER_2"/>
    <property type="match status" value="1"/>
</dbReference>
<dbReference type="Proteomes" id="UP000253759">
    <property type="component" value="Unassembled WGS sequence"/>
</dbReference>
<dbReference type="Pfam" id="PF00005">
    <property type="entry name" value="ABC_tran"/>
    <property type="match status" value="1"/>
</dbReference>
<evidence type="ECO:0000256" key="1">
    <source>
        <dbReference type="ARBA" id="ARBA00005417"/>
    </source>
</evidence>
<feature type="domain" description="ABC transporter" evidence="5">
    <location>
        <begin position="3"/>
        <end position="239"/>
    </location>
</feature>
<proteinExistence type="inferred from homology"/>
<dbReference type="InterPro" id="IPR027417">
    <property type="entry name" value="P-loop_NTPase"/>
</dbReference>
<dbReference type="GO" id="GO:0005524">
    <property type="term" value="F:ATP binding"/>
    <property type="evidence" value="ECO:0007669"/>
    <property type="project" value="UniProtKB-KW"/>
</dbReference>
<keyword evidence="2" id="KW-0813">Transport</keyword>
<keyword evidence="4 6" id="KW-0067">ATP-binding</keyword>
<sequence length="267" mass="28439">MSLCVQQARLVLDRRPILDDVSIALRPGRLNALIGPNGAGKSTLLRVILGLEPAAHAHVEFEGSDFHALPRRERARIAALVEQSSATEQPIDVHDAVMLGRLPHQGLWSADTQAEDEAVVAAALARTGLAAFATRRLATLSGGEQQRVHIARALAQQPRLILLDEPTNHLDLAAQMAVMEILRGLADAGLTLLVTMHDLNLTAAWFDHVIALHRGRVVAEGAPEAVIEPGFLAEVYGVAASILADPATGRPVIAYGPQKFLAGPAII</sequence>
<dbReference type="CDD" id="cd03214">
    <property type="entry name" value="ABC_Iron-Siderophores_B12_Hemin"/>
    <property type="match status" value="1"/>
</dbReference>
<dbReference type="PANTHER" id="PTHR42794">
    <property type="entry name" value="HEMIN IMPORT ATP-BINDING PROTEIN HMUV"/>
    <property type="match status" value="1"/>
</dbReference>
<dbReference type="Gene3D" id="3.40.50.300">
    <property type="entry name" value="P-loop containing nucleotide triphosphate hydrolases"/>
    <property type="match status" value="1"/>
</dbReference>
<dbReference type="OrthoDB" id="9805601at2"/>